<dbReference type="VEuPathDB" id="FungiDB:RhiirFUN_021900"/>
<name>A0A2I1H858_9GLOM</name>
<dbReference type="InterPro" id="IPR006073">
    <property type="entry name" value="GTP-bd"/>
</dbReference>
<accession>A0A2I1H858</accession>
<protein>
    <recommendedName>
        <fullName evidence="1">G domain-containing protein</fullName>
    </recommendedName>
</protein>
<feature type="non-terminal residue" evidence="2">
    <location>
        <position position="150"/>
    </location>
</feature>
<dbReference type="AlphaFoldDB" id="A0A2I1H858"/>
<comment type="caution">
    <text evidence="2">The sequence shown here is derived from an EMBL/GenBank/DDBJ whole genome shotgun (WGS) entry which is preliminary data.</text>
</comment>
<sequence>MPKNILAIGTSGLGKTTFCRLLCDANVNGLGGPKSATQEIDIREGNGFCYIDTPGFDDSHGKTDEETFRKILSKFQTLSNNHQYQLDAVLWFCGPSERALEQYQKQAKFIQRFIEYTNDRPEDLWKSVLIVVKVDFSSKATGPKDAAKKI</sequence>
<dbReference type="EMBL" id="LLXI01001761">
    <property type="protein sequence ID" value="PKY55058.1"/>
    <property type="molecule type" value="Genomic_DNA"/>
</dbReference>
<dbReference type="Pfam" id="PF01926">
    <property type="entry name" value="MMR_HSR1"/>
    <property type="match status" value="1"/>
</dbReference>
<evidence type="ECO:0000313" key="3">
    <source>
        <dbReference type="Proteomes" id="UP000234323"/>
    </source>
</evidence>
<evidence type="ECO:0000259" key="1">
    <source>
        <dbReference type="Pfam" id="PF01926"/>
    </source>
</evidence>
<dbReference type="VEuPathDB" id="FungiDB:RhiirA1_462557"/>
<dbReference type="GO" id="GO:0005525">
    <property type="term" value="F:GTP binding"/>
    <property type="evidence" value="ECO:0007669"/>
    <property type="project" value="InterPro"/>
</dbReference>
<dbReference type="InterPro" id="IPR027417">
    <property type="entry name" value="P-loop_NTPase"/>
</dbReference>
<reference evidence="2 3" key="1">
    <citation type="submission" date="2015-10" db="EMBL/GenBank/DDBJ databases">
        <title>Genome analyses suggest a sexual origin of heterokaryosis in a supposedly ancient asexual fungus.</title>
        <authorList>
            <person name="Ropars J."/>
            <person name="Sedzielewska K."/>
            <person name="Noel J."/>
            <person name="Charron P."/>
            <person name="Farinelli L."/>
            <person name="Marton T."/>
            <person name="Kruger M."/>
            <person name="Pelin A."/>
            <person name="Brachmann A."/>
            <person name="Corradi N."/>
        </authorList>
    </citation>
    <scope>NUCLEOTIDE SEQUENCE [LARGE SCALE GENOMIC DNA]</scope>
    <source>
        <strain evidence="2 3">A4</strain>
    </source>
</reference>
<dbReference type="VEuPathDB" id="FungiDB:FUN_010070"/>
<dbReference type="SUPFAM" id="SSF52540">
    <property type="entry name" value="P-loop containing nucleoside triphosphate hydrolases"/>
    <property type="match status" value="1"/>
</dbReference>
<feature type="domain" description="G" evidence="1">
    <location>
        <begin position="5"/>
        <end position="121"/>
    </location>
</feature>
<dbReference type="Gene3D" id="3.40.50.300">
    <property type="entry name" value="P-loop containing nucleotide triphosphate hydrolases"/>
    <property type="match status" value="1"/>
</dbReference>
<proteinExistence type="predicted"/>
<organism evidence="2 3">
    <name type="scientific">Rhizophagus irregularis</name>
    <dbReference type="NCBI Taxonomy" id="588596"/>
    <lineage>
        <taxon>Eukaryota</taxon>
        <taxon>Fungi</taxon>
        <taxon>Fungi incertae sedis</taxon>
        <taxon>Mucoromycota</taxon>
        <taxon>Glomeromycotina</taxon>
        <taxon>Glomeromycetes</taxon>
        <taxon>Glomerales</taxon>
        <taxon>Glomeraceae</taxon>
        <taxon>Rhizophagus</taxon>
    </lineage>
</organism>
<evidence type="ECO:0000313" key="2">
    <source>
        <dbReference type="EMBL" id="PKY55058.1"/>
    </source>
</evidence>
<gene>
    <name evidence="2" type="ORF">RhiirA4_474267</name>
</gene>
<dbReference type="Proteomes" id="UP000234323">
    <property type="component" value="Unassembled WGS sequence"/>
</dbReference>
<keyword evidence="3" id="KW-1185">Reference proteome</keyword>
<dbReference type="CDD" id="cd00882">
    <property type="entry name" value="Ras_like_GTPase"/>
    <property type="match status" value="1"/>
</dbReference>